<evidence type="ECO:0000256" key="3">
    <source>
        <dbReference type="RuleBase" id="RU361235"/>
    </source>
</evidence>
<reference evidence="7" key="1">
    <citation type="submission" date="2025-08" db="UniProtKB">
        <authorList>
            <consortium name="RefSeq"/>
        </authorList>
    </citation>
    <scope>IDENTIFICATION</scope>
</reference>
<dbReference type="AlphaFoldDB" id="A0A9W2XZU4"/>
<dbReference type="SUPFAM" id="SSF53474">
    <property type="entry name" value="alpha/beta-Hydrolases"/>
    <property type="match status" value="1"/>
</dbReference>
<dbReference type="OrthoDB" id="19653at2759"/>
<dbReference type="EC" id="3.1.1.-" evidence="3"/>
<accession>A0A9W2XZU4</accession>
<dbReference type="Gene3D" id="3.40.50.1820">
    <property type="entry name" value="alpha/beta hydrolase"/>
    <property type="match status" value="1"/>
</dbReference>
<dbReference type="GO" id="GO:0016787">
    <property type="term" value="F:hydrolase activity"/>
    <property type="evidence" value="ECO:0007669"/>
    <property type="project" value="UniProtKB-KW"/>
</dbReference>
<evidence type="ECO:0000256" key="2">
    <source>
        <dbReference type="ARBA" id="ARBA00022801"/>
    </source>
</evidence>
<sequence length="95" mass="10072">MGFLSTGDAKLPGNYGLWDQHAAISWVRRNIEAFGGNPDNITIFGQSSGAASVNFQMLSPYSKGLFRRAISQGGVGPEPLGPATEAYGSHKEDCP</sequence>
<evidence type="ECO:0000259" key="5">
    <source>
        <dbReference type="Pfam" id="PF00135"/>
    </source>
</evidence>
<keyword evidence="2 3" id="KW-0378">Hydrolase</keyword>
<dbReference type="KEGG" id="bspl:114863022"/>
<protein>
    <recommendedName>
        <fullName evidence="3">Carboxylic ester hydrolase</fullName>
        <ecNumber evidence="3">3.1.1.-</ecNumber>
    </recommendedName>
</protein>
<dbReference type="Proteomes" id="UP000515150">
    <property type="component" value="Chromosome 9"/>
</dbReference>
<dbReference type="InterPro" id="IPR002018">
    <property type="entry name" value="CarbesteraseB"/>
</dbReference>
<dbReference type="PROSITE" id="PS00122">
    <property type="entry name" value="CARBOXYLESTERASE_B_1"/>
    <property type="match status" value="1"/>
</dbReference>
<dbReference type="RefSeq" id="XP_055367283.1">
    <property type="nucleotide sequence ID" value="XM_055511308.1"/>
</dbReference>
<dbReference type="PANTHER" id="PTHR43903">
    <property type="entry name" value="NEUROLIGIN"/>
    <property type="match status" value="1"/>
</dbReference>
<name>A0A9W2XZU4_BETSP</name>
<evidence type="ECO:0000313" key="7">
    <source>
        <dbReference type="RefSeq" id="XP_055367283.1"/>
    </source>
</evidence>
<dbReference type="InterPro" id="IPR029058">
    <property type="entry name" value="AB_hydrolase_fold"/>
</dbReference>
<comment type="similarity">
    <text evidence="1 3">Belongs to the type-B carboxylesterase/lipase family.</text>
</comment>
<dbReference type="InterPro" id="IPR019826">
    <property type="entry name" value="Carboxylesterase_B_AS"/>
</dbReference>
<keyword evidence="6" id="KW-1185">Reference proteome</keyword>
<evidence type="ECO:0000313" key="6">
    <source>
        <dbReference type="Proteomes" id="UP000515150"/>
    </source>
</evidence>
<dbReference type="Pfam" id="PF00135">
    <property type="entry name" value="COesterase"/>
    <property type="match status" value="1"/>
</dbReference>
<proteinExistence type="inferred from homology"/>
<gene>
    <name evidence="7" type="primary">LOC114863022</name>
</gene>
<feature type="region of interest" description="Disordered" evidence="4">
    <location>
        <begin position="74"/>
        <end position="95"/>
    </location>
</feature>
<evidence type="ECO:0000256" key="4">
    <source>
        <dbReference type="SAM" id="MobiDB-lite"/>
    </source>
</evidence>
<organism evidence="6 7">
    <name type="scientific">Betta splendens</name>
    <name type="common">Siamese fighting fish</name>
    <dbReference type="NCBI Taxonomy" id="158456"/>
    <lineage>
        <taxon>Eukaryota</taxon>
        <taxon>Metazoa</taxon>
        <taxon>Chordata</taxon>
        <taxon>Craniata</taxon>
        <taxon>Vertebrata</taxon>
        <taxon>Euteleostomi</taxon>
        <taxon>Actinopterygii</taxon>
        <taxon>Neopterygii</taxon>
        <taxon>Teleostei</taxon>
        <taxon>Neoteleostei</taxon>
        <taxon>Acanthomorphata</taxon>
        <taxon>Anabantaria</taxon>
        <taxon>Anabantiformes</taxon>
        <taxon>Anabantoidei</taxon>
        <taxon>Osphronemidae</taxon>
        <taxon>Betta</taxon>
    </lineage>
</organism>
<evidence type="ECO:0000256" key="1">
    <source>
        <dbReference type="ARBA" id="ARBA00005964"/>
    </source>
</evidence>
<dbReference type="InterPro" id="IPR051093">
    <property type="entry name" value="Neuroligin/BSAL"/>
</dbReference>
<dbReference type="GeneID" id="114863022"/>
<feature type="domain" description="Carboxylesterase type B" evidence="5">
    <location>
        <begin position="1"/>
        <end position="76"/>
    </location>
</feature>